<feature type="region of interest" description="Disordered" evidence="1">
    <location>
        <begin position="102"/>
        <end position="145"/>
    </location>
</feature>
<proteinExistence type="predicted"/>
<feature type="region of interest" description="Disordered" evidence="1">
    <location>
        <begin position="1263"/>
        <end position="1302"/>
    </location>
</feature>
<organism evidence="2 3">
    <name type="scientific">Hondaea fermentalgiana</name>
    <dbReference type="NCBI Taxonomy" id="2315210"/>
    <lineage>
        <taxon>Eukaryota</taxon>
        <taxon>Sar</taxon>
        <taxon>Stramenopiles</taxon>
        <taxon>Bigyra</taxon>
        <taxon>Labyrinthulomycetes</taxon>
        <taxon>Thraustochytrida</taxon>
        <taxon>Thraustochytriidae</taxon>
        <taxon>Hondaea</taxon>
    </lineage>
</organism>
<dbReference type="Proteomes" id="UP000241890">
    <property type="component" value="Unassembled WGS sequence"/>
</dbReference>
<name>A0A2R5GDQ2_9STRA</name>
<keyword evidence="3" id="KW-1185">Reference proteome</keyword>
<evidence type="ECO:0000313" key="3">
    <source>
        <dbReference type="Proteomes" id="UP000241890"/>
    </source>
</evidence>
<dbReference type="InterPro" id="IPR016024">
    <property type="entry name" value="ARM-type_fold"/>
</dbReference>
<dbReference type="OrthoDB" id="162277at2759"/>
<reference evidence="2 3" key="1">
    <citation type="submission" date="2017-12" db="EMBL/GenBank/DDBJ databases">
        <title>Sequencing, de novo assembly and annotation of complete genome of a new Thraustochytrid species, strain FCC1311.</title>
        <authorList>
            <person name="Sedici K."/>
            <person name="Godart F."/>
            <person name="Aiese Cigliano R."/>
            <person name="Sanseverino W."/>
            <person name="Barakat M."/>
            <person name="Ortet P."/>
            <person name="Marechal E."/>
            <person name="Cagnac O."/>
            <person name="Amato A."/>
        </authorList>
    </citation>
    <scope>NUCLEOTIDE SEQUENCE [LARGE SCALE GENOMIC DNA]</scope>
</reference>
<gene>
    <name evidence="2" type="ORF">FCC1311_025522</name>
</gene>
<dbReference type="Gene3D" id="1.25.10.10">
    <property type="entry name" value="Leucine-rich Repeat Variant"/>
    <property type="match status" value="2"/>
</dbReference>
<protein>
    <submittedName>
        <fullName evidence="2">Uncharacterized protein</fullName>
    </submittedName>
</protein>
<sequence length="1302" mass="143297">MPLEERVVQYASTAGALVTEPYDWEEWYGDAGERAARTGRNALAFKRYFANELLKLRKEVRRAYDAKRSAEDIHHDEQKARAREREERSQLVQQLGRVSLKLRGEGPGRRRGRRQGEKNLVIASDYANPHGDIEDGDSSEDEDWETDAWSKGEIEGAVDLLIAEIRGSPHAKRRLVATKMLRKLIRRHQMARDHVDLLMPSLVEKALFVDLTASRRTSETTRISQLIADVVSVLPEKMSRFACAEKASRILARKFQLAALVIQSWHRMRIFKQHKAHTMPLEFRVRRRAFLLVAFMDSLEQWTRFSSSPSASLALSDKTVLLRILCGLTADTNTYFRLKDRRLIVENGGVLAVQELALSSSQETRILAMQILTSLASEPCLRLGLLQSGVHLVLGVLLRSDLVEDRCMALEVADLLASATCFGETHTAWAGAWKRLYNTFSHETHGTTYENECRHEINLRGVSTFRRALRPELRVVDAAALLVDRRRDGGLLRWLREQLQANDGIVRLGATIALFKLASGVCNPQVASVAEPKTLHERHSGYLEKLGLRRAQFVQALVSNLCDTDTAGLQIATLQLIAQLSGFKPTRDSLMEAGLASRIRSNVRGSIGLFALVLLCSQSSRPIQLQDERNLDGSHRPEEVGASSLDFEKVDVLQRPALGIVELDIFASEMDFRRCLESTLVAFASLKPDNAARAAYQRLAHKFNAMGSLFDFLFTPKSDVLLDRIELSAVAAIILGRAGSVCGSEILSQIRLDHQFRRLAEPVHTIVKSESDTDRFPAHAQGLVVVSASSACQALCTVARTPARKDLVEALLRDGAVRALGTMVSQFAEDAAPLHKEVCCKSAELLGSLLPYQGLEKEASADLLSTTTTEAEKDEDEGLDVTDDAQQQRALISRARQNAKKAATQGVFGLGWGDVRSTLPSAELRKLATSVFEACGKELIRALTLACDVDIQASICYALSRLAGTHQGARGLLSIGCLKPIVAMLPGRSEVENGLPNAAHAQRLAMLPPSYFTLCAALARAWTGKLAMISDDVLRHAVDVLCLLSPRQDPRLHGEAALLVARVANVHDPVHGSCNEMVLRGRYNCAAPLLKLASDKSMPNRVRFLALLALAQLAQDELFAVPRLVRAGALSRMCSLVELLENRGDAEADMMLSQALRIIHALVAFMLGTHQGRLLEKGIEATLRRLASRKGATSGSQLAAQPTVREMARAVLDSLSLSLAFGPEVARQITVAPGLEKEEPLTREVLDEEVLRNDLTNHVKNPFGTQLDLGIGSAGHKTASKASSSDNNDDDDDNDDDGEIMR</sequence>
<evidence type="ECO:0000313" key="2">
    <source>
        <dbReference type="EMBL" id="GBG26331.1"/>
    </source>
</evidence>
<feature type="compositionally biased region" description="Acidic residues" evidence="1">
    <location>
        <begin position="134"/>
        <end position="145"/>
    </location>
</feature>
<dbReference type="InParanoid" id="A0A2R5GDQ2"/>
<dbReference type="EMBL" id="BEYU01000019">
    <property type="protein sequence ID" value="GBG26331.1"/>
    <property type="molecule type" value="Genomic_DNA"/>
</dbReference>
<comment type="caution">
    <text evidence="2">The sequence shown here is derived from an EMBL/GenBank/DDBJ whole genome shotgun (WGS) entry which is preliminary data.</text>
</comment>
<feature type="compositionally biased region" description="Acidic residues" evidence="1">
    <location>
        <begin position="1287"/>
        <end position="1302"/>
    </location>
</feature>
<evidence type="ECO:0000256" key="1">
    <source>
        <dbReference type="SAM" id="MobiDB-lite"/>
    </source>
</evidence>
<dbReference type="InterPro" id="IPR011989">
    <property type="entry name" value="ARM-like"/>
</dbReference>
<dbReference type="SUPFAM" id="SSF48371">
    <property type="entry name" value="ARM repeat"/>
    <property type="match status" value="1"/>
</dbReference>
<accession>A0A2R5GDQ2</accession>
<feature type="region of interest" description="Disordered" evidence="1">
    <location>
        <begin position="67"/>
        <end position="88"/>
    </location>
</feature>